<protein>
    <recommendedName>
        <fullName evidence="3">Transcriptional regulator with AbiEi antitoxin domain of type IV toxin-antitoxin system</fullName>
    </recommendedName>
</protein>
<accession>A0A543HSG6</accession>
<keyword evidence="2" id="KW-1185">Reference proteome</keyword>
<proteinExistence type="predicted"/>
<evidence type="ECO:0000313" key="1">
    <source>
        <dbReference type="EMBL" id="TQM61204.1"/>
    </source>
</evidence>
<dbReference type="Proteomes" id="UP000318331">
    <property type="component" value="Unassembled WGS sequence"/>
</dbReference>
<sequence>MKPRLPSVITTLDMHPTELSAAVLQGELVPCGLAFLTAGTTDTPIVRAKTMSVGLSPAATLERFSAAWVYACTRELEIPVALCVSTRQRKRLSYPVPFTSRQVVLAEKERLLLGGVSVTTPLRTVCDILLVEETWSVRERVTCRLITQRYLLEFDRIHAALEAGRHPRRQRALKRLALMARASRIGTAQK</sequence>
<name>A0A543HSG6_9MICO</name>
<reference evidence="1 2" key="1">
    <citation type="submission" date="2019-06" db="EMBL/GenBank/DDBJ databases">
        <title>Sequencing the genomes of 1000 actinobacteria strains.</title>
        <authorList>
            <person name="Klenk H.-P."/>
        </authorList>
    </citation>
    <scope>NUCLEOTIDE SEQUENCE [LARGE SCALE GENOMIC DNA]</scope>
    <source>
        <strain evidence="1 2">DSM 18031</strain>
    </source>
</reference>
<evidence type="ECO:0008006" key="3">
    <source>
        <dbReference type="Google" id="ProtNLM"/>
    </source>
</evidence>
<evidence type="ECO:0000313" key="2">
    <source>
        <dbReference type="Proteomes" id="UP000318331"/>
    </source>
</evidence>
<organism evidence="1 2">
    <name type="scientific">Klugiella xanthotipulae</name>
    <dbReference type="NCBI Taxonomy" id="244735"/>
    <lineage>
        <taxon>Bacteria</taxon>
        <taxon>Bacillati</taxon>
        <taxon>Actinomycetota</taxon>
        <taxon>Actinomycetes</taxon>
        <taxon>Micrococcales</taxon>
        <taxon>Microbacteriaceae</taxon>
        <taxon>Klugiella</taxon>
    </lineage>
</organism>
<dbReference type="AlphaFoldDB" id="A0A543HSG6"/>
<gene>
    <name evidence="1" type="ORF">FB466_2145</name>
</gene>
<dbReference type="EMBL" id="VFPN01000003">
    <property type="protein sequence ID" value="TQM61204.1"/>
    <property type="molecule type" value="Genomic_DNA"/>
</dbReference>
<comment type="caution">
    <text evidence="1">The sequence shown here is derived from an EMBL/GenBank/DDBJ whole genome shotgun (WGS) entry which is preliminary data.</text>
</comment>